<organism evidence="7 8">
    <name type="scientific">Ramlibacter albus</name>
    <dbReference type="NCBI Taxonomy" id="2079448"/>
    <lineage>
        <taxon>Bacteria</taxon>
        <taxon>Pseudomonadati</taxon>
        <taxon>Pseudomonadota</taxon>
        <taxon>Betaproteobacteria</taxon>
        <taxon>Burkholderiales</taxon>
        <taxon>Comamonadaceae</taxon>
        <taxon>Ramlibacter</taxon>
    </lineage>
</organism>
<sequence>MDFFDTNILVYTVDPRDPHRRSVAREVLRAAVDGERLVLSVQVMQEFYNVVMGKRLLPHANAVAALREWSRTAPVAPTTPELLWHALELRERWQFSVWDALVVQAALHAGCSRLVTEDLHHGLRIGALEVFNPFLPGHAVHEPRPRYGARKKTAKA</sequence>
<dbReference type="Pfam" id="PF01850">
    <property type="entry name" value="PIN"/>
    <property type="match status" value="1"/>
</dbReference>
<evidence type="ECO:0000313" key="7">
    <source>
        <dbReference type="EMBL" id="MBC5767713.1"/>
    </source>
</evidence>
<dbReference type="GO" id="GO:0016787">
    <property type="term" value="F:hydrolase activity"/>
    <property type="evidence" value="ECO:0007669"/>
    <property type="project" value="UniProtKB-KW"/>
</dbReference>
<evidence type="ECO:0000256" key="1">
    <source>
        <dbReference type="ARBA" id="ARBA00022649"/>
    </source>
</evidence>
<evidence type="ECO:0000259" key="6">
    <source>
        <dbReference type="Pfam" id="PF01850"/>
    </source>
</evidence>
<comment type="function">
    <text evidence="5">Toxic component of a toxin-antitoxin (TA) system. An RNase.</text>
</comment>
<evidence type="ECO:0000256" key="5">
    <source>
        <dbReference type="HAMAP-Rule" id="MF_00265"/>
    </source>
</evidence>
<dbReference type="Proteomes" id="UP000596827">
    <property type="component" value="Unassembled WGS sequence"/>
</dbReference>
<feature type="domain" description="PIN" evidence="6">
    <location>
        <begin position="3"/>
        <end position="118"/>
    </location>
</feature>
<accession>A0A923MDZ2</accession>
<dbReference type="InterPro" id="IPR029060">
    <property type="entry name" value="PIN-like_dom_sf"/>
</dbReference>
<comment type="similarity">
    <text evidence="5">Belongs to the PINc/VapC protein family.</text>
</comment>
<dbReference type="GO" id="GO:0000287">
    <property type="term" value="F:magnesium ion binding"/>
    <property type="evidence" value="ECO:0007669"/>
    <property type="project" value="UniProtKB-UniRule"/>
</dbReference>
<evidence type="ECO:0000256" key="3">
    <source>
        <dbReference type="ARBA" id="ARBA00022723"/>
    </source>
</evidence>
<reference evidence="7" key="1">
    <citation type="submission" date="2020-08" db="EMBL/GenBank/DDBJ databases">
        <title>Ramlibacter sp. GTP1 16S ribosomal RNA gene genome sequencing and assembly.</title>
        <authorList>
            <person name="Kang M."/>
        </authorList>
    </citation>
    <scope>NUCLEOTIDE SEQUENCE</scope>
    <source>
        <strain evidence="7">GTP1</strain>
    </source>
</reference>
<evidence type="ECO:0000256" key="2">
    <source>
        <dbReference type="ARBA" id="ARBA00022722"/>
    </source>
</evidence>
<keyword evidence="4 5" id="KW-0378">Hydrolase</keyword>
<dbReference type="SUPFAM" id="SSF88723">
    <property type="entry name" value="PIN domain-like"/>
    <property type="match status" value="1"/>
</dbReference>
<keyword evidence="8" id="KW-1185">Reference proteome</keyword>
<keyword evidence="5" id="KW-0460">Magnesium</keyword>
<proteinExistence type="inferred from homology"/>
<dbReference type="InterPro" id="IPR022907">
    <property type="entry name" value="VapC_family"/>
</dbReference>
<dbReference type="CDD" id="cd18692">
    <property type="entry name" value="PIN_VapC-like"/>
    <property type="match status" value="1"/>
</dbReference>
<dbReference type="EC" id="3.1.-.-" evidence="5"/>
<protein>
    <recommendedName>
        <fullName evidence="5">Ribonuclease VapC</fullName>
        <shortName evidence="5">RNase VapC</shortName>
        <ecNumber evidence="5">3.1.-.-</ecNumber>
    </recommendedName>
    <alternativeName>
        <fullName evidence="5">Toxin VapC</fullName>
    </alternativeName>
</protein>
<comment type="cofactor">
    <cofactor evidence="5">
        <name>Mg(2+)</name>
        <dbReference type="ChEBI" id="CHEBI:18420"/>
    </cofactor>
</comment>
<evidence type="ECO:0000313" key="8">
    <source>
        <dbReference type="Proteomes" id="UP000596827"/>
    </source>
</evidence>
<keyword evidence="2 5" id="KW-0540">Nuclease</keyword>
<dbReference type="RefSeq" id="WP_187084201.1">
    <property type="nucleotide sequence ID" value="NZ_JACORU010000012.1"/>
</dbReference>
<feature type="binding site" evidence="5">
    <location>
        <position position="99"/>
    </location>
    <ligand>
        <name>Mg(2+)</name>
        <dbReference type="ChEBI" id="CHEBI:18420"/>
    </ligand>
</feature>
<keyword evidence="3 5" id="KW-0479">Metal-binding</keyword>
<gene>
    <name evidence="5" type="primary">vapC</name>
    <name evidence="7" type="ORF">H8R02_24825</name>
</gene>
<dbReference type="HAMAP" id="MF_00265">
    <property type="entry name" value="VapC_Nob1"/>
    <property type="match status" value="1"/>
</dbReference>
<name>A0A923MDZ2_9BURK</name>
<keyword evidence="1 5" id="KW-1277">Toxin-antitoxin system</keyword>
<dbReference type="InterPro" id="IPR002716">
    <property type="entry name" value="PIN_dom"/>
</dbReference>
<dbReference type="AlphaFoldDB" id="A0A923MDZ2"/>
<comment type="caution">
    <text evidence="7">The sequence shown here is derived from an EMBL/GenBank/DDBJ whole genome shotgun (WGS) entry which is preliminary data.</text>
</comment>
<dbReference type="GO" id="GO:0004540">
    <property type="term" value="F:RNA nuclease activity"/>
    <property type="evidence" value="ECO:0007669"/>
    <property type="project" value="InterPro"/>
</dbReference>
<dbReference type="Gene3D" id="3.40.50.1010">
    <property type="entry name" value="5'-nuclease"/>
    <property type="match status" value="1"/>
</dbReference>
<dbReference type="GO" id="GO:0090729">
    <property type="term" value="F:toxin activity"/>
    <property type="evidence" value="ECO:0007669"/>
    <property type="project" value="UniProtKB-KW"/>
</dbReference>
<feature type="binding site" evidence="5">
    <location>
        <position position="5"/>
    </location>
    <ligand>
        <name>Mg(2+)</name>
        <dbReference type="ChEBI" id="CHEBI:18420"/>
    </ligand>
</feature>
<keyword evidence="5" id="KW-0800">Toxin</keyword>
<evidence type="ECO:0000256" key="4">
    <source>
        <dbReference type="ARBA" id="ARBA00022801"/>
    </source>
</evidence>
<dbReference type="EMBL" id="JACORU010000012">
    <property type="protein sequence ID" value="MBC5767713.1"/>
    <property type="molecule type" value="Genomic_DNA"/>
</dbReference>